<feature type="compositionally biased region" description="Low complexity" evidence="5">
    <location>
        <begin position="49"/>
        <end position="61"/>
    </location>
</feature>
<feature type="region of interest" description="Disordered" evidence="5">
    <location>
        <begin position="286"/>
        <end position="306"/>
    </location>
</feature>
<dbReference type="SMART" id="SM00903">
    <property type="entry name" value="Flavin_Reduct"/>
    <property type="match status" value="1"/>
</dbReference>
<evidence type="ECO:0000313" key="8">
    <source>
        <dbReference type="Proteomes" id="UP000748025"/>
    </source>
</evidence>
<evidence type="ECO:0000256" key="3">
    <source>
        <dbReference type="ARBA" id="ARBA00022643"/>
    </source>
</evidence>
<dbReference type="InterPro" id="IPR002563">
    <property type="entry name" value="Flavin_Rdtase-like_dom"/>
</dbReference>
<proteinExistence type="inferred from homology"/>
<dbReference type="PANTHER" id="PTHR33798:SF5">
    <property type="entry name" value="FLAVIN REDUCTASE LIKE DOMAIN-CONTAINING PROTEIN"/>
    <property type="match status" value="1"/>
</dbReference>
<dbReference type="SUPFAM" id="SSF50475">
    <property type="entry name" value="FMN-binding split barrel"/>
    <property type="match status" value="1"/>
</dbReference>
<evidence type="ECO:0000313" key="7">
    <source>
        <dbReference type="EMBL" id="KAG5988350.1"/>
    </source>
</evidence>
<dbReference type="PANTHER" id="PTHR33798">
    <property type="entry name" value="FLAVOPROTEIN OXYGENASE"/>
    <property type="match status" value="1"/>
</dbReference>
<comment type="caution">
    <text evidence="7">The sequence shown here is derived from an EMBL/GenBank/DDBJ whole genome shotgun (WGS) entry which is preliminary data.</text>
</comment>
<comment type="similarity">
    <text evidence="4">Belongs to the flavoredoxin family.</text>
</comment>
<evidence type="ECO:0000259" key="6">
    <source>
        <dbReference type="SMART" id="SM00903"/>
    </source>
</evidence>
<dbReference type="Pfam" id="PF01613">
    <property type="entry name" value="Flavin_Reduct"/>
    <property type="match status" value="1"/>
</dbReference>
<gene>
    <name evidence="7" type="ORF">E4U43_004780</name>
</gene>
<dbReference type="OrthoDB" id="10250990at2759"/>
<dbReference type="AlphaFoldDB" id="A0A9P7N5P5"/>
<dbReference type="Proteomes" id="UP000748025">
    <property type="component" value="Unassembled WGS sequence"/>
</dbReference>
<dbReference type="InterPro" id="IPR012349">
    <property type="entry name" value="Split_barrel_FMN-bd"/>
</dbReference>
<evidence type="ECO:0000256" key="4">
    <source>
        <dbReference type="ARBA" id="ARBA00038054"/>
    </source>
</evidence>
<dbReference type="Gene3D" id="2.30.110.10">
    <property type="entry name" value="Electron Transport, Fmn-binding Protein, Chain A"/>
    <property type="match status" value="1"/>
</dbReference>
<reference evidence="7" key="1">
    <citation type="journal article" date="2020" name="bioRxiv">
        <title>Whole genome comparisons of ergot fungi reveals the divergence and evolution of species within the genus Claviceps are the result of varying mechanisms driving genome evolution and host range expansion.</title>
        <authorList>
            <person name="Wyka S.A."/>
            <person name="Mondo S.J."/>
            <person name="Liu M."/>
            <person name="Dettman J."/>
            <person name="Nalam V."/>
            <person name="Broders K.D."/>
        </authorList>
    </citation>
    <scope>NUCLEOTIDE SEQUENCE</scope>
    <source>
        <strain evidence="7">CCC 602</strain>
    </source>
</reference>
<protein>
    <recommendedName>
        <fullName evidence="6">Flavin reductase like domain-containing protein</fullName>
    </recommendedName>
</protein>
<keyword evidence="2" id="KW-0285">Flavoprotein</keyword>
<sequence>MSDSINRNPHPDFEKVQASRPRPSGTAFRYTQTALPSWTFGSGANTTISSSSSSSSNNDNNDNNDKTTAKKHISINPHDPSRPPSLNYKLLISAITPRPIALLSTVSPSPECLPNLAPFSYFNVMSHDPPIFVIGFATPLCRPKDSLRNLVHTREAVINIISEPFIEAANATSVDSPPDVSEWEVSGLTPLWDCEEVQPPRVKEAVFSVEVKVESMREWESRTVPGRKTGVMVVLEGVRFWAREDGLNEERSMIDPAVLQPIGRLGGITYSRTNEAFELPRPKFEEDIGGQAGLDAIRGQKQSGRE</sequence>
<organism evidence="7 8">
    <name type="scientific">Claviceps pusilla</name>
    <dbReference type="NCBI Taxonomy" id="123648"/>
    <lineage>
        <taxon>Eukaryota</taxon>
        <taxon>Fungi</taxon>
        <taxon>Dikarya</taxon>
        <taxon>Ascomycota</taxon>
        <taxon>Pezizomycotina</taxon>
        <taxon>Sordariomycetes</taxon>
        <taxon>Hypocreomycetidae</taxon>
        <taxon>Hypocreales</taxon>
        <taxon>Clavicipitaceae</taxon>
        <taxon>Claviceps</taxon>
    </lineage>
</organism>
<comment type="cofactor">
    <cofactor evidence="1">
        <name>FMN</name>
        <dbReference type="ChEBI" id="CHEBI:58210"/>
    </cofactor>
</comment>
<feature type="domain" description="Flavin reductase like" evidence="6">
    <location>
        <begin position="93"/>
        <end position="255"/>
    </location>
</feature>
<dbReference type="GO" id="GO:0010181">
    <property type="term" value="F:FMN binding"/>
    <property type="evidence" value="ECO:0007669"/>
    <property type="project" value="InterPro"/>
</dbReference>
<keyword evidence="8" id="KW-1185">Reference proteome</keyword>
<evidence type="ECO:0000256" key="2">
    <source>
        <dbReference type="ARBA" id="ARBA00022630"/>
    </source>
</evidence>
<accession>A0A9P7N5P5</accession>
<evidence type="ECO:0000256" key="1">
    <source>
        <dbReference type="ARBA" id="ARBA00001917"/>
    </source>
</evidence>
<feature type="region of interest" description="Disordered" evidence="5">
    <location>
        <begin position="1"/>
        <end position="82"/>
    </location>
</feature>
<dbReference type="EMBL" id="SRPW01003102">
    <property type="protein sequence ID" value="KAG5988350.1"/>
    <property type="molecule type" value="Genomic_DNA"/>
</dbReference>
<keyword evidence="3" id="KW-0288">FMN</keyword>
<evidence type="ECO:0000256" key="5">
    <source>
        <dbReference type="SAM" id="MobiDB-lite"/>
    </source>
</evidence>
<name>A0A9P7N5P5_9HYPO</name>
<feature type="compositionally biased region" description="Polar residues" evidence="5">
    <location>
        <begin position="29"/>
        <end position="48"/>
    </location>
</feature>